<evidence type="ECO:0000313" key="3">
    <source>
        <dbReference type="EnsemblProtists" id="EKX34384"/>
    </source>
</evidence>
<evidence type="ECO:0000313" key="4">
    <source>
        <dbReference type="Proteomes" id="UP000011087"/>
    </source>
</evidence>
<sequence>MTQGRSKSSIGFHGPGPGAYDVSKADPWRSDIVRIPTAKSQAPRFALSNSKSELDWVVHRSRQVPSPIQYGNSNESALKHTSLYRNSQVGGKMTLSRGMNSEEFIRKLKSSFPAPGAYGNPIPPHLNASSGGRTAKFPGPGQYALPNIATTKKNGPSVGKIGKASLMVGSMYNFVPDTPAPDHYYNPKYSSLVDSGGRFSISSPISELDRIVRDARSKPGPGNYKVGDTYGAFNNKKVWQPFKGHVEAVVSRKDKNPDISDIQSLRETNESEENEDQSLLLSLNEFLRSRWLELTNANQLQGKSNAMDKQSQRKTRPW</sequence>
<reference evidence="4" key="2">
    <citation type="submission" date="2012-11" db="EMBL/GenBank/DDBJ databases">
        <authorList>
            <person name="Kuo A."/>
            <person name="Curtis B.A."/>
            <person name="Tanifuji G."/>
            <person name="Burki F."/>
            <person name="Gruber A."/>
            <person name="Irimia M."/>
            <person name="Maruyama S."/>
            <person name="Arias M.C."/>
            <person name="Ball S.G."/>
            <person name="Gile G.H."/>
            <person name="Hirakawa Y."/>
            <person name="Hopkins J.F."/>
            <person name="Rensing S.A."/>
            <person name="Schmutz J."/>
            <person name="Symeonidi A."/>
            <person name="Elias M."/>
            <person name="Eveleigh R.J."/>
            <person name="Herman E.K."/>
            <person name="Klute M.J."/>
            <person name="Nakayama T."/>
            <person name="Obornik M."/>
            <person name="Reyes-Prieto A."/>
            <person name="Armbrust E.V."/>
            <person name="Aves S.J."/>
            <person name="Beiko R.G."/>
            <person name="Coutinho P."/>
            <person name="Dacks J.B."/>
            <person name="Durnford D.G."/>
            <person name="Fast N.M."/>
            <person name="Green B.R."/>
            <person name="Grisdale C."/>
            <person name="Hempe F."/>
            <person name="Henrissat B."/>
            <person name="Hoppner M.P."/>
            <person name="Ishida K.-I."/>
            <person name="Kim E."/>
            <person name="Koreny L."/>
            <person name="Kroth P.G."/>
            <person name="Liu Y."/>
            <person name="Malik S.-B."/>
            <person name="Maier U.G."/>
            <person name="McRose D."/>
            <person name="Mock T."/>
            <person name="Neilson J.A."/>
            <person name="Onodera N.T."/>
            <person name="Poole A.M."/>
            <person name="Pritham E.J."/>
            <person name="Richards T.A."/>
            <person name="Rocap G."/>
            <person name="Roy S.W."/>
            <person name="Sarai C."/>
            <person name="Schaack S."/>
            <person name="Shirato S."/>
            <person name="Slamovits C.H."/>
            <person name="Spencer D.F."/>
            <person name="Suzuki S."/>
            <person name="Worden A.Z."/>
            <person name="Zauner S."/>
            <person name="Barry K."/>
            <person name="Bell C."/>
            <person name="Bharti A.K."/>
            <person name="Crow J.A."/>
            <person name="Grimwood J."/>
            <person name="Kramer R."/>
            <person name="Lindquist E."/>
            <person name="Lucas S."/>
            <person name="Salamov A."/>
            <person name="McFadden G.I."/>
            <person name="Lane C.E."/>
            <person name="Keeling P.J."/>
            <person name="Gray M.W."/>
            <person name="Grigoriev I.V."/>
            <person name="Archibald J.M."/>
        </authorList>
    </citation>
    <scope>NUCLEOTIDE SEQUENCE</scope>
    <source>
        <strain evidence="4">CCMP2712</strain>
    </source>
</reference>
<keyword evidence="4" id="KW-1185">Reference proteome</keyword>
<dbReference type="EnsemblProtists" id="EKX34384">
    <property type="protein sequence ID" value="EKX34384"/>
    <property type="gene ID" value="GUITHDRAFT_119466"/>
</dbReference>
<evidence type="ECO:0000256" key="1">
    <source>
        <dbReference type="SAM" id="MobiDB-lite"/>
    </source>
</evidence>
<dbReference type="Pfam" id="PF07004">
    <property type="entry name" value="SHIPPO-rpt"/>
    <property type="match status" value="2"/>
</dbReference>
<dbReference type="EMBL" id="JH993111">
    <property type="protein sequence ID" value="EKX34384.1"/>
    <property type="molecule type" value="Genomic_DNA"/>
</dbReference>
<organism evidence="2">
    <name type="scientific">Guillardia theta (strain CCMP2712)</name>
    <name type="common">Cryptophyte</name>
    <dbReference type="NCBI Taxonomy" id="905079"/>
    <lineage>
        <taxon>Eukaryota</taxon>
        <taxon>Cryptophyceae</taxon>
        <taxon>Pyrenomonadales</taxon>
        <taxon>Geminigeraceae</taxon>
        <taxon>Guillardia</taxon>
    </lineage>
</organism>
<dbReference type="AlphaFoldDB" id="L1IEQ5"/>
<reference evidence="3" key="3">
    <citation type="submission" date="2016-03" db="UniProtKB">
        <authorList>
            <consortium name="EnsemblProtists"/>
        </authorList>
    </citation>
    <scope>IDENTIFICATION</scope>
</reference>
<dbReference type="GeneID" id="17291110"/>
<dbReference type="HOGENOM" id="CLU_875634_0_0_1"/>
<dbReference type="KEGG" id="gtt:GUITHDRAFT_119466"/>
<evidence type="ECO:0000313" key="2">
    <source>
        <dbReference type="EMBL" id="EKX34384.1"/>
    </source>
</evidence>
<dbReference type="Proteomes" id="UP000011087">
    <property type="component" value="Unassembled WGS sequence"/>
</dbReference>
<gene>
    <name evidence="2" type="ORF">GUITHDRAFT_119466</name>
</gene>
<dbReference type="RefSeq" id="XP_005821364.1">
    <property type="nucleotide sequence ID" value="XM_005821307.1"/>
</dbReference>
<accession>L1IEQ5</accession>
<dbReference type="InterPro" id="IPR010736">
    <property type="entry name" value="SHIPPO-rpt"/>
</dbReference>
<feature type="region of interest" description="Disordered" evidence="1">
    <location>
        <begin position="1"/>
        <end position="25"/>
    </location>
</feature>
<protein>
    <submittedName>
        <fullName evidence="2 3">Uncharacterized protein</fullName>
    </submittedName>
</protein>
<reference evidence="2 4" key="1">
    <citation type="journal article" date="2012" name="Nature">
        <title>Algal genomes reveal evolutionary mosaicism and the fate of nucleomorphs.</title>
        <authorList>
            <consortium name="DOE Joint Genome Institute"/>
            <person name="Curtis B.A."/>
            <person name="Tanifuji G."/>
            <person name="Burki F."/>
            <person name="Gruber A."/>
            <person name="Irimia M."/>
            <person name="Maruyama S."/>
            <person name="Arias M.C."/>
            <person name="Ball S.G."/>
            <person name="Gile G.H."/>
            <person name="Hirakawa Y."/>
            <person name="Hopkins J.F."/>
            <person name="Kuo A."/>
            <person name="Rensing S.A."/>
            <person name="Schmutz J."/>
            <person name="Symeonidi A."/>
            <person name="Elias M."/>
            <person name="Eveleigh R.J."/>
            <person name="Herman E.K."/>
            <person name="Klute M.J."/>
            <person name="Nakayama T."/>
            <person name="Obornik M."/>
            <person name="Reyes-Prieto A."/>
            <person name="Armbrust E.V."/>
            <person name="Aves S.J."/>
            <person name="Beiko R.G."/>
            <person name="Coutinho P."/>
            <person name="Dacks J.B."/>
            <person name="Durnford D.G."/>
            <person name="Fast N.M."/>
            <person name="Green B.R."/>
            <person name="Grisdale C.J."/>
            <person name="Hempel F."/>
            <person name="Henrissat B."/>
            <person name="Hoppner M.P."/>
            <person name="Ishida K."/>
            <person name="Kim E."/>
            <person name="Koreny L."/>
            <person name="Kroth P.G."/>
            <person name="Liu Y."/>
            <person name="Malik S.B."/>
            <person name="Maier U.G."/>
            <person name="McRose D."/>
            <person name="Mock T."/>
            <person name="Neilson J.A."/>
            <person name="Onodera N.T."/>
            <person name="Poole A.M."/>
            <person name="Pritham E.J."/>
            <person name="Richards T.A."/>
            <person name="Rocap G."/>
            <person name="Roy S.W."/>
            <person name="Sarai C."/>
            <person name="Schaack S."/>
            <person name="Shirato S."/>
            <person name="Slamovits C.H."/>
            <person name="Spencer D.F."/>
            <person name="Suzuki S."/>
            <person name="Worden A.Z."/>
            <person name="Zauner S."/>
            <person name="Barry K."/>
            <person name="Bell C."/>
            <person name="Bharti A.K."/>
            <person name="Crow J.A."/>
            <person name="Grimwood J."/>
            <person name="Kramer R."/>
            <person name="Lindquist E."/>
            <person name="Lucas S."/>
            <person name="Salamov A."/>
            <person name="McFadden G.I."/>
            <person name="Lane C.E."/>
            <person name="Keeling P.J."/>
            <person name="Gray M.W."/>
            <person name="Grigoriev I.V."/>
            <person name="Archibald J.M."/>
        </authorList>
    </citation>
    <scope>NUCLEOTIDE SEQUENCE</scope>
    <source>
        <strain evidence="2 4">CCMP2712</strain>
    </source>
</reference>
<name>L1IEQ5_GUITC</name>
<dbReference type="PaxDb" id="55529-EKX34384"/>
<proteinExistence type="predicted"/>